<protein>
    <submittedName>
        <fullName evidence="1 2">Uncharacterized protein</fullName>
    </submittedName>
</protein>
<dbReference type="Proteomes" id="UP000008810">
    <property type="component" value="Chromosome 4"/>
</dbReference>
<dbReference type="AlphaFoldDB" id="A0A0Q3LDJ3"/>
<gene>
    <name evidence="1" type="ORF">BRADI_4g32983v3</name>
</gene>
<proteinExistence type="predicted"/>
<accession>A0A0Q3LDJ3</accession>
<dbReference type="EMBL" id="CM000883">
    <property type="protein sequence ID" value="KQJ90637.1"/>
    <property type="molecule type" value="Genomic_DNA"/>
</dbReference>
<evidence type="ECO:0000313" key="1">
    <source>
        <dbReference type="EMBL" id="KQJ90637.1"/>
    </source>
</evidence>
<reference evidence="1 2" key="1">
    <citation type="journal article" date="2010" name="Nature">
        <title>Genome sequencing and analysis of the model grass Brachypodium distachyon.</title>
        <authorList>
            <consortium name="International Brachypodium Initiative"/>
        </authorList>
    </citation>
    <scope>NUCLEOTIDE SEQUENCE [LARGE SCALE GENOMIC DNA]</scope>
    <source>
        <strain evidence="1 2">Bd21</strain>
    </source>
</reference>
<reference evidence="1" key="2">
    <citation type="submission" date="2017-06" db="EMBL/GenBank/DDBJ databases">
        <title>WGS assembly of Brachypodium distachyon.</title>
        <authorList>
            <consortium name="The International Brachypodium Initiative"/>
            <person name="Lucas S."/>
            <person name="Harmon-Smith M."/>
            <person name="Lail K."/>
            <person name="Tice H."/>
            <person name="Grimwood J."/>
            <person name="Bruce D."/>
            <person name="Barry K."/>
            <person name="Shu S."/>
            <person name="Lindquist E."/>
            <person name="Wang M."/>
            <person name="Pitluck S."/>
            <person name="Vogel J.P."/>
            <person name="Garvin D.F."/>
            <person name="Mockler T.C."/>
            <person name="Schmutz J."/>
            <person name="Rokhsar D."/>
            <person name="Bevan M.W."/>
        </authorList>
    </citation>
    <scope>NUCLEOTIDE SEQUENCE</scope>
    <source>
        <strain evidence="1">Bd21</strain>
    </source>
</reference>
<dbReference type="EnsemblPlants" id="KQJ90637">
    <property type="protein sequence ID" value="KQJ90637"/>
    <property type="gene ID" value="BRADI_4g32983v3"/>
</dbReference>
<dbReference type="Gramene" id="KQJ90637">
    <property type="protein sequence ID" value="KQJ90637"/>
    <property type="gene ID" value="BRADI_4g32983v3"/>
</dbReference>
<dbReference type="InParanoid" id="A0A0Q3LDJ3"/>
<dbReference type="OrthoDB" id="683303at2759"/>
<organism evidence="1">
    <name type="scientific">Brachypodium distachyon</name>
    <name type="common">Purple false brome</name>
    <name type="synonym">Trachynia distachya</name>
    <dbReference type="NCBI Taxonomy" id="15368"/>
    <lineage>
        <taxon>Eukaryota</taxon>
        <taxon>Viridiplantae</taxon>
        <taxon>Streptophyta</taxon>
        <taxon>Embryophyta</taxon>
        <taxon>Tracheophyta</taxon>
        <taxon>Spermatophyta</taxon>
        <taxon>Magnoliopsida</taxon>
        <taxon>Liliopsida</taxon>
        <taxon>Poales</taxon>
        <taxon>Poaceae</taxon>
        <taxon>BOP clade</taxon>
        <taxon>Pooideae</taxon>
        <taxon>Stipodae</taxon>
        <taxon>Brachypodieae</taxon>
        <taxon>Brachypodium</taxon>
    </lineage>
</organism>
<evidence type="ECO:0000313" key="2">
    <source>
        <dbReference type="EnsemblPlants" id="KQJ90637"/>
    </source>
</evidence>
<sequence length="101" mass="11535">MRSVSIVPESVTRFICRTSSSKGTSNKNFIGKAMFLCALGRPRFNGEGSVMFAHKIGIWPFTKKIPTKRKSARYFWYFTKPMDLVTRKHSHGLMASLLTRC</sequence>
<dbReference type="PANTHER" id="PTHR47169">
    <property type="entry name" value="OS01G0541250 PROTEIN"/>
    <property type="match status" value="1"/>
</dbReference>
<keyword evidence="3" id="KW-1185">Reference proteome</keyword>
<reference evidence="2" key="3">
    <citation type="submission" date="2018-08" db="UniProtKB">
        <authorList>
            <consortium name="EnsemblPlants"/>
        </authorList>
    </citation>
    <scope>IDENTIFICATION</scope>
    <source>
        <strain evidence="2">cv. Bd21</strain>
    </source>
</reference>
<name>A0A0Q3LDJ3_BRADI</name>
<evidence type="ECO:0000313" key="3">
    <source>
        <dbReference type="Proteomes" id="UP000008810"/>
    </source>
</evidence>